<sequence length="281" mass="29417">MSISVISPTGLAAAGTASVGTAPTGSTPTTPIGIVPAGLAIIEEYEGCRLTAYLCPAGIPTIGYGHTGPDLTIEDVGRRTITMAAAEALLESDLRRVGDQVAGACRVSANANQHAAMVSLAFNIGIGNFRKSTVLRAHNRGDTEAAGRAFNLWTKATVRERETERGRKVELPGLVSRRAREAALYLTVVRPEDRTAMPRGFIEEPPIRATPGIAGSGVAAGAGGLAATAEIVRQVGDIGYAASPIADLVLRFGPIVLAVIGAVVIGWIVYRQIRLRQEGWR</sequence>
<dbReference type="EC" id="3.2.1.17" evidence="7"/>
<dbReference type="PANTHER" id="PTHR38107">
    <property type="match status" value="1"/>
</dbReference>
<dbReference type="InterPro" id="IPR051018">
    <property type="entry name" value="Bacteriophage_GH24"/>
</dbReference>
<keyword evidence="8" id="KW-0472">Membrane</keyword>
<dbReference type="PANTHER" id="PTHR38107:SF3">
    <property type="entry name" value="LYSOZYME RRRD-RELATED"/>
    <property type="match status" value="1"/>
</dbReference>
<evidence type="ECO:0000313" key="9">
    <source>
        <dbReference type="EMBL" id="MDY0884907.1"/>
    </source>
</evidence>
<dbReference type="EMBL" id="JAXCLW010000006">
    <property type="protein sequence ID" value="MDY0884907.1"/>
    <property type="molecule type" value="Genomic_DNA"/>
</dbReference>
<evidence type="ECO:0000256" key="4">
    <source>
        <dbReference type="ARBA" id="ARBA00022801"/>
    </source>
</evidence>
<gene>
    <name evidence="9" type="ORF">SMD27_18830</name>
</gene>
<keyword evidence="2 7" id="KW-0929">Antimicrobial</keyword>
<dbReference type="CDD" id="cd00737">
    <property type="entry name" value="lyz_endolysin_autolysin"/>
    <property type="match status" value="1"/>
</dbReference>
<organism evidence="9 10">
    <name type="scientific">Dongia soli</name>
    <dbReference type="NCBI Taxonomy" id="600628"/>
    <lineage>
        <taxon>Bacteria</taxon>
        <taxon>Pseudomonadati</taxon>
        <taxon>Pseudomonadota</taxon>
        <taxon>Alphaproteobacteria</taxon>
        <taxon>Rhodospirillales</taxon>
        <taxon>Dongiaceae</taxon>
        <taxon>Dongia</taxon>
    </lineage>
</organism>
<comment type="caution">
    <text evidence="9">The sequence shown here is derived from an EMBL/GenBank/DDBJ whole genome shotgun (WGS) entry which is preliminary data.</text>
</comment>
<evidence type="ECO:0000256" key="2">
    <source>
        <dbReference type="ARBA" id="ARBA00022529"/>
    </source>
</evidence>
<keyword evidence="10" id="KW-1185">Reference proteome</keyword>
<dbReference type="Pfam" id="PF00959">
    <property type="entry name" value="Phage_lysozyme"/>
    <property type="match status" value="1"/>
</dbReference>
<keyword evidence="6 7" id="KW-0326">Glycosidase</keyword>
<reference evidence="9 10" key="1">
    <citation type="journal article" date="2016" name="Antonie Van Leeuwenhoek">
        <title>Dongia soli sp. nov., isolated from soil from Dokdo, Korea.</title>
        <authorList>
            <person name="Kim D.U."/>
            <person name="Lee H."/>
            <person name="Kim H."/>
            <person name="Kim S.G."/>
            <person name="Ka J.O."/>
        </authorList>
    </citation>
    <scope>NUCLEOTIDE SEQUENCE [LARGE SCALE GENOMIC DNA]</scope>
    <source>
        <strain evidence="9 10">D78</strain>
    </source>
</reference>
<dbReference type="SUPFAM" id="SSF53955">
    <property type="entry name" value="Lysozyme-like"/>
    <property type="match status" value="1"/>
</dbReference>
<proteinExistence type="inferred from homology"/>
<accession>A0ABU5EFE0</accession>
<dbReference type="Gene3D" id="1.10.530.40">
    <property type="match status" value="1"/>
</dbReference>
<feature type="transmembrane region" description="Helical" evidence="8">
    <location>
        <begin position="248"/>
        <end position="270"/>
    </location>
</feature>
<evidence type="ECO:0000313" key="10">
    <source>
        <dbReference type="Proteomes" id="UP001279642"/>
    </source>
</evidence>
<keyword evidence="5" id="KW-1035">Host cytoplasm</keyword>
<dbReference type="InterPro" id="IPR002196">
    <property type="entry name" value="Glyco_hydro_24"/>
</dbReference>
<name>A0ABU5EFE0_9PROT</name>
<keyword evidence="3 7" id="KW-0081">Bacteriolytic enzyme</keyword>
<dbReference type="Proteomes" id="UP001279642">
    <property type="component" value="Unassembled WGS sequence"/>
</dbReference>
<evidence type="ECO:0000256" key="7">
    <source>
        <dbReference type="RuleBase" id="RU003788"/>
    </source>
</evidence>
<dbReference type="HAMAP" id="MF_04110">
    <property type="entry name" value="ENDOLYSIN_T4"/>
    <property type="match status" value="1"/>
</dbReference>
<dbReference type="InterPro" id="IPR034690">
    <property type="entry name" value="Endolysin_T4_type"/>
</dbReference>
<protein>
    <recommendedName>
        <fullName evidence="7">Lysozyme</fullName>
        <ecNumber evidence="7">3.2.1.17</ecNumber>
    </recommendedName>
</protein>
<keyword evidence="8" id="KW-0812">Transmembrane</keyword>
<keyword evidence="4 7" id="KW-0378">Hydrolase</keyword>
<keyword evidence="8" id="KW-1133">Transmembrane helix</keyword>
<comment type="catalytic activity">
    <reaction evidence="1 7">
        <text>Hydrolysis of (1-&gt;4)-beta-linkages between N-acetylmuramic acid and N-acetyl-D-glucosamine residues in a peptidoglycan and between N-acetyl-D-glucosamine residues in chitodextrins.</text>
        <dbReference type="EC" id="3.2.1.17"/>
    </reaction>
</comment>
<comment type="similarity">
    <text evidence="7">Belongs to the glycosyl hydrolase 24 family.</text>
</comment>
<dbReference type="RefSeq" id="WP_320509980.1">
    <property type="nucleotide sequence ID" value="NZ_JAXCLW010000006.1"/>
</dbReference>
<evidence type="ECO:0000256" key="6">
    <source>
        <dbReference type="ARBA" id="ARBA00023295"/>
    </source>
</evidence>
<evidence type="ECO:0000256" key="8">
    <source>
        <dbReference type="SAM" id="Phobius"/>
    </source>
</evidence>
<dbReference type="InterPro" id="IPR023346">
    <property type="entry name" value="Lysozyme-like_dom_sf"/>
</dbReference>
<evidence type="ECO:0000256" key="5">
    <source>
        <dbReference type="ARBA" id="ARBA00023200"/>
    </source>
</evidence>
<evidence type="ECO:0000256" key="1">
    <source>
        <dbReference type="ARBA" id="ARBA00000632"/>
    </source>
</evidence>
<dbReference type="InterPro" id="IPR033907">
    <property type="entry name" value="Endolysin_autolysin"/>
</dbReference>
<dbReference type="InterPro" id="IPR023347">
    <property type="entry name" value="Lysozyme_dom_sf"/>
</dbReference>
<evidence type="ECO:0000256" key="3">
    <source>
        <dbReference type="ARBA" id="ARBA00022638"/>
    </source>
</evidence>